<dbReference type="EC" id="2.7.13.3" evidence="8"/>
<dbReference type="SUPFAM" id="SSF52172">
    <property type="entry name" value="CheY-like"/>
    <property type="match status" value="1"/>
</dbReference>
<evidence type="ECO:0000256" key="5">
    <source>
        <dbReference type="ARBA" id="ARBA00023163"/>
    </source>
</evidence>
<dbReference type="InterPro" id="IPR011006">
    <property type="entry name" value="CheY-like_superfamily"/>
</dbReference>
<evidence type="ECO:0000256" key="1">
    <source>
        <dbReference type="ARBA" id="ARBA00022553"/>
    </source>
</evidence>
<dbReference type="Gene3D" id="3.40.50.2300">
    <property type="match status" value="1"/>
</dbReference>
<evidence type="ECO:0000259" key="7">
    <source>
        <dbReference type="PROSITE" id="PS50110"/>
    </source>
</evidence>
<evidence type="ECO:0000313" key="9">
    <source>
        <dbReference type="Proteomes" id="UP000032809"/>
    </source>
</evidence>
<dbReference type="KEGG" id="dtn:DTL3_1837"/>
<dbReference type="AlphaFoldDB" id="A0A0C7P5L1"/>
<keyword evidence="1 6" id="KW-0597">Phosphoprotein</keyword>
<dbReference type="PATRIC" id="fig|1006576.9.peg.1829"/>
<dbReference type="HOGENOM" id="CLU_000445_69_8_0"/>
<evidence type="ECO:0000256" key="3">
    <source>
        <dbReference type="ARBA" id="ARBA00023015"/>
    </source>
</evidence>
<dbReference type="InterPro" id="IPR050595">
    <property type="entry name" value="Bact_response_regulator"/>
</dbReference>
<feature type="modified residue" description="4-aspartylphosphate" evidence="6">
    <location>
        <position position="53"/>
    </location>
</feature>
<keyword evidence="4" id="KW-0238">DNA-binding</keyword>
<dbReference type="FunFam" id="3.40.50.2300:FF:000001">
    <property type="entry name" value="DNA-binding response regulator PhoB"/>
    <property type="match status" value="1"/>
</dbReference>
<gene>
    <name evidence="8" type="primary">atoC</name>
    <name evidence="8" type="ORF">DTL3_1837</name>
</gene>
<dbReference type="GO" id="GO:0000160">
    <property type="term" value="P:phosphorelay signal transduction system"/>
    <property type="evidence" value="ECO:0007669"/>
    <property type="project" value="UniProtKB-KW"/>
</dbReference>
<accession>A0A0C7P5L1</accession>
<reference evidence="9" key="1">
    <citation type="submission" date="2014-11" db="EMBL/GenBank/DDBJ databases">
        <authorList>
            <person name="Wibberg D."/>
        </authorList>
    </citation>
    <scope>NUCLEOTIDE SEQUENCE [LARGE SCALE GENOMIC DNA]</scope>
    <source>
        <strain evidence="9">L3</strain>
    </source>
</reference>
<keyword evidence="5" id="KW-0804">Transcription</keyword>
<sequence length="119" mass="13573">MSKILVVDDEENIRTLIKEELEDAGYEVFCAPNAKKALEILDNNKDIEIICTDIEMPDVNGLELAAEIRKKYSNKKIIFLTAYSHYKSEMASWAADAYVVKSMDLTELIDTIKNLIKIK</sequence>
<proteinExistence type="predicted"/>
<evidence type="ECO:0000256" key="2">
    <source>
        <dbReference type="ARBA" id="ARBA00023012"/>
    </source>
</evidence>
<dbReference type="PANTHER" id="PTHR44591:SF18">
    <property type="entry name" value="REGULATORY PROTEIN"/>
    <property type="match status" value="1"/>
</dbReference>
<dbReference type="RefSeq" id="WP_045088444.1">
    <property type="nucleotide sequence ID" value="NZ_LN824141.1"/>
</dbReference>
<keyword evidence="8" id="KW-0808">Transferase</keyword>
<keyword evidence="3" id="KW-0805">Transcription regulation</keyword>
<dbReference type="CDD" id="cd17554">
    <property type="entry name" value="REC_TrrA-like"/>
    <property type="match status" value="1"/>
</dbReference>
<dbReference type="SMART" id="SM00448">
    <property type="entry name" value="REC"/>
    <property type="match status" value="1"/>
</dbReference>
<name>A0A0C7P5L1_DEFTU</name>
<dbReference type="PROSITE" id="PS50110">
    <property type="entry name" value="RESPONSE_REGULATORY"/>
    <property type="match status" value="1"/>
</dbReference>
<dbReference type="STRING" id="1006576.DTL3_1837"/>
<feature type="domain" description="Response regulatory" evidence="7">
    <location>
        <begin position="3"/>
        <end position="116"/>
    </location>
</feature>
<protein>
    <submittedName>
        <fullName evidence="8">Response regulator receiver protein</fullName>
        <ecNumber evidence="8">2.7.13.3</ecNumber>
    </submittedName>
</protein>
<keyword evidence="9" id="KW-1185">Reference proteome</keyword>
<dbReference type="PANTHER" id="PTHR44591">
    <property type="entry name" value="STRESS RESPONSE REGULATOR PROTEIN 1"/>
    <property type="match status" value="1"/>
</dbReference>
<dbReference type="Proteomes" id="UP000032809">
    <property type="component" value="Chromosome I"/>
</dbReference>
<dbReference type="GO" id="GO:0004673">
    <property type="term" value="F:protein histidine kinase activity"/>
    <property type="evidence" value="ECO:0007669"/>
    <property type="project" value="UniProtKB-EC"/>
</dbReference>
<evidence type="ECO:0000313" key="8">
    <source>
        <dbReference type="EMBL" id="CEP79119.1"/>
    </source>
</evidence>
<keyword evidence="2" id="KW-0902">Two-component regulatory system</keyword>
<organism evidence="8 9">
    <name type="scientific">Defluviitoga tunisiensis</name>
    <dbReference type="NCBI Taxonomy" id="1006576"/>
    <lineage>
        <taxon>Bacteria</taxon>
        <taxon>Thermotogati</taxon>
        <taxon>Thermotogota</taxon>
        <taxon>Thermotogae</taxon>
        <taxon>Petrotogales</taxon>
        <taxon>Petrotogaceae</taxon>
        <taxon>Defluviitoga</taxon>
    </lineage>
</organism>
<evidence type="ECO:0000256" key="6">
    <source>
        <dbReference type="PROSITE-ProRule" id="PRU00169"/>
    </source>
</evidence>
<dbReference type="Pfam" id="PF00072">
    <property type="entry name" value="Response_reg"/>
    <property type="match status" value="1"/>
</dbReference>
<dbReference type="OrthoDB" id="9790669at2"/>
<evidence type="ECO:0000256" key="4">
    <source>
        <dbReference type="ARBA" id="ARBA00023125"/>
    </source>
</evidence>
<dbReference type="InterPro" id="IPR001789">
    <property type="entry name" value="Sig_transdc_resp-reg_receiver"/>
</dbReference>
<dbReference type="GO" id="GO:0003677">
    <property type="term" value="F:DNA binding"/>
    <property type="evidence" value="ECO:0007669"/>
    <property type="project" value="UniProtKB-KW"/>
</dbReference>
<dbReference type="EMBL" id="LN824141">
    <property type="protein sequence ID" value="CEP79119.1"/>
    <property type="molecule type" value="Genomic_DNA"/>
</dbReference>